<comment type="caution">
    <text evidence="1">The sequence shown here is derived from an EMBL/GenBank/DDBJ whole genome shotgun (WGS) entry which is preliminary data.</text>
</comment>
<accession>A0ACA9JUH4</accession>
<keyword evidence="2" id="KW-1185">Reference proteome</keyword>
<evidence type="ECO:0000313" key="2">
    <source>
        <dbReference type="Proteomes" id="UP000789860"/>
    </source>
</evidence>
<evidence type="ECO:0000313" key="1">
    <source>
        <dbReference type="EMBL" id="CAG8436045.1"/>
    </source>
</evidence>
<name>A0ACA9JUH4_9GLOM</name>
<proteinExistence type="predicted"/>
<reference evidence="1" key="1">
    <citation type="submission" date="2021-06" db="EMBL/GenBank/DDBJ databases">
        <authorList>
            <person name="Kallberg Y."/>
            <person name="Tangrot J."/>
            <person name="Rosling A."/>
        </authorList>
    </citation>
    <scope>NUCLEOTIDE SEQUENCE</scope>
    <source>
        <strain evidence="1">AU212A</strain>
    </source>
</reference>
<dbReference type="Proteomes" id="UP000789860">
    <property type="component" value="Unassembled WGS sequence"/>
</dbReference>
<gene>
    <name evidence="1" type="ORF">SCALOS_LOCUS250</name>
</gene>
<protein>
    <submittedName>
        <fullName evidence="1">263_t:CDS:1</fullName>
    </submittedName>
</protein>
<organism evidence="1 2">
    <name type="scientific">Scutellospora calospora</name>
    <dbReference type="NCBI Taxonomy" id="85575"/>
    <lineage>
        <taxon>Eukaryota</taxon>
        <taxon>Fungi</taxon>
        <taxon>Fungi incertae sedis</taxon>
        <taxon>Mucoromycota</taxon>
        <taxon>Glomeromycotina</taxon>
        <taxon>Glomeromycetes</taxon>
        <taxon>Diversisporales</taxon>
        <taxon>Gigasporaceae</taxon>
        <taxon>Scutellospora</taxon>
    </lineage>
</organism>
<dbReference type="EMBL" id="CAJVPM010000106">
    <property type="protein sequence ID" value="CAG8436045.1"/>
    <property type="molecule type" value="Genomic_DNA"/>
</dbReference>
<sequence>MGNKHSKYPKLIYKINKSVDDKIQNKECPQLHNQDDRFIDRMQMLHHVMRCVWDGNFKAPLGEQLREGGVAVLDVCCGTATWISEMAADFPKSTFVGIEKDSIFPEQKPKNVRIIQGDVLENFPFPDNTFDLVYSRLNSLAFSEAQWRNHLIKEYVRVLKPGGYIECVEGGLISENSGTIVEQLSTAIEKTLILGGRNPFLESKFPEIIESQPLMGEVTQTEATMAIGSWGGQIGETGLVIMLNMMSGLKKGIMHHMKINEKGLERVLEDYKIEWSGCGTGCFGNAWKGSCPEVQNSTWQNDM</sequence>